<dbReference type="GO" id="GO:0015344">
    <property type="term" value="F:siderophore uptake transmembrane transporter activity"/>
    <property type="evidence" value="ECO:0007669"/>
    <property type="project" value="TreeGrafter"/>
</dbReference>
<sequence>MKKLYPILTFLLAFFFLIPESRSQTPTTAALSGVITDERGETLPGATVIAIHTPTNTQYVASSNSDGRYNIQNMRIGGPYTVRATFVGFQDQVQTGINLRLGDITRLDFRISETTTTLGEVEVVSERNAVISSERSGAATNISTKAIERLPTISRSFQDFTRLTPQASGNSFLGRSNRFNNIQIDGASNNDLFSASGSTSGAPGAGAGTNPISLDAIEEFQVVLSPYDVRQGRFSGGGINAVTRSGTNDFSGSAFFFGRNQNTAGKSPEPDASGNRTKLSKFKDYQTGFRLGGPILKNKLFFFINGEITRRTEPLVLRVGNPGETGTDVVGFVNTNQLAQIDSVFRNKYGYDPGSSGDVIRDTESNKLFARLDWNITNNHQLTLRHNFVDASQDEITRGQTEFRFSNNGYQFTSRTNSTVLELKSRFSNRFSNNLLLGYSTIRDRREPFGSLFPSVTIAVGNGTVVAGSQRSSTQNKLDQDVLEITDNFSIFAGKHIVTVGTSNEIFRFDNLFINDANGRYDFPSLADFFAGVSTSRDYRYRQQYVIPGRNRSAKFSAAQFGIYAQDEYSVLDNLRITGGIRADIAAYFKEPTYNPRVEELFGRRTDKLPPSKVQFSPRLGFNWDVFNNQKSQLRGGVGLFTGRPAYVWIANQFSGTGMDIASVDLRGNSNPPAPPLDPSVPDSLANLPGTIPRTSIAVTSPDFKNPQLLRANLAVDQNLGAGFVFTLEGIYSKTLNDVLPRDLNLVEPTGTLPGDGRPVFPNNRNVTTEYFNVIELGNTKKGYQYSITAQLQKQFTKDFFAMAAYTYGQARDLYSGTSSTAVSTWEFNPHVLGPNNLTLSYSNFDVRSRVIATGSYRKEYLNHLATTVSLFYNGQSGQAFSYTYYGGDINNDGGQNFSNSNDLIYIPRNQDEIILSTASANDPRTTGQIWSELNAFIENDKYLREHRGQYAARNGARAPFQHRFDLRIMQDIFTKIGEKDHTLQLTVDVTNIGNLFNRNWGRDYFILNENFGLIRFMGAEGPGGRPTFTFGDGVNPSPRVGYQVSQLASRWQAQFGVRYLF</sequence>
<name>A0A5N1IP65_9BACT</name>
<dbReference type="PANTHER" id="PTHR30069">
    <property type="entry name" value="TONB-DEPENDENT OUTER MEMBRANE RECEPTOR"/>
    <property type="match status" value="1"/>
</dbReference>
<dbReference type="Gene3D" id="2.40.170.20">
    <property type="entry name" value="TonB-dependent receptor, beta-barrel domain"/>
    <property type="match status" value="1"/>
</dbReference>
<dbReference type="GO" id="GO:0009279">
    <property type="term" value="C:cell outer membrane"/>
    <property type="evidence" value="ECO:0007669"/>
    <property type="project" value="UniProtKB-SubCell"/>
</dbReference>
<dbReference type="Gene3D" id="2.60.40.1120">
    <property type="entry name" value="Carboxypeptidase-like, regulatory domain"/>
    <property type="match status" value="1"/>
</dbReference>
<keyword evidence="9" id="KW-0675">Receptor</keyword>
<keyword evidence="5" id="KW-0472">Membrane</keyword>
<keyword evidence="10" id="KW-1185">Reference proteome</keyword>
<dbReference type="RefSeq" id="WP_150904927.1">
    <property type="nucleotide sequence ID" value="NZ_VTWT01000009.1"/>
</dbReference>
<evidence type="ECO:0000313" key="9">
    <source>
        <dbReference type="EMBL" id="KAA9327423.1"/>
    </source>
</evidence>
<evidence type="ECO:0000256" key="5">
    <source>
        <dbReference type="ARBA" id="ARBA00023136"/>
    </source>
</evidence>
<dbReference type="GO" id="GO:0044718">
    <property type="term" value="P:siderophore transmembrane transport"/>
    <property type="evidence" value="ECO:0007669"/>
    <property type="project" value="TreeGrafter"/>
</dbReference>
<evidence type="ECO:0000256" key="1">
    <source>
        <dbReference type="ARBA" id="ARBA00004571"/>
    </source>
</evidence>
<dbReference type="SUPFAM" id="SSF49464">
    <property type="entry name" value="Carboxypeptidase regulatory domain-like"/>
    <property type="match status" value="1"/>
</dbReference>
<evidence type="ECO:0000313" key="10">
    <source>
        <dbReference type="Proteomes" id="UP000326570"/>
    </source>
</evidence>
<accession>A0A5N1IP65</accession>
<keyword evidence="7" id="KW-0732">Signal</keyword>
<evidence type="ECO:0000259" key="8">
    <source>
        <dbReference type="Pfam" id="PF25183"/>
    </source>
</evidence>
<organism evidence="9 10">
    <name type="scientific">Adhaeribacter soli</name>
    <dbReference type="NCBI Taxonomy" id="2607655"/>
    <lineage>
        <taxon>Bacteria</taxon>
        <taxon>Pseudomonadati</taxon>
        <taxon>Bacteroidota</taxon>
        <taxon>Cytophagia</taxon>
        <taxon>Cytophagales</taxon>
        <taxon>Hymenobacteraceae</taxon>
        <taxon>Adhaeribacter</taxon>
    </lineage>
</organism>
<evidence type="ECO:0000256" key="7">
    <source>
        <dbReference type="SAM" id="SignalP"/>
    </source>
</evidence>
<evidence type="ECO:0000256" key="4">
    <source>
        <dbReference type="ARBA" id="ARBA00022692"/>
    </source>
</evidence>
<dbReference type="InterPro" id="IPR057601">
    <property type="entry name" value="Oar-like_b-barrel"/>
</dbReference>
<protein>
    <submittedName>
        <fullName evidence="9">TonB-dependent receptor</fullName>
    </submittedName>
</protein>
<dbReference type="EMBL" id="VTWT01000009">
    <property type="protein sequence ID" value="KAA9327423.1"/>
    <property type="molecule type" value="Genomic_DNA"/>
</dbReference>
<proteinExistence type="predicted"/>
<dbReference type="InterPro" id="IPR039426">
    <property type="entry name" value="TonB-dep_rcpt-like"/>
</dbReference>
<evidence type="ECO:0000256" key="6">
    <source>
        <dbReference type="ARBA" id="ARBA00023237"/>
    </source>
</evidence>
<comment type="caution">
    <text evidence="9">The sequence shown here is derived from an EMBL/GenBank/DDBJ whole genome shotgun (WGS) entry which is preliminary data.</text>
</comment>
<dbReference type="Proteomes" id="UP000326570">
    <property type="component" value="Unassembled WGS sequence"/>
</dbReference>
<gene>
    <name evidence="9" type="ORF">F0P94_16035</name>
</gene>
<keyword evidence="3" id="KW-1134">Transmembrane beta strand</keyword>
<comment type="subcellular location">
    <subcellularLocation>
        <location evidence="1">Cell outer membrane</location>
        <topology evidence="1">Multi-pass membrane protein</topology>
    </subcellularLocation>
</comment>
<dbReference type="InterPro" id="IPR037066">
    <property type="entry name" value="Plug_dom_sf"/>
</dbReference>
<dbReference type="PANTHER" id="PTHR30069:SF46">
    <property type="entry name" value="OAR PROTEIN"/>
    <property type="match status" value="1"/>
</dbReference>
<dbReference type="Pfam" id="PF25183">
    <property type="entry name" value="OMP_b-brl_4"/>
    <property type="match status" value="2"/>
</dbReference>
<dbReference type="InterPro" id="IPR036942">
    <property type="entry name" value="Beta-barrel_TonB_sf"/>
</dbReference>
<feature type="chain" id="PRO_5024953122" evidence="7">
    <location>
        <begin position="24"/>
        <end position="1062"/>
    </location>
</feature>
<feature type="domain" description="TonB-dependent transporter Oar-like beta-barrel" evidence="8">
    <location>
        <begin position="242"/>
        <end position="313"/>
    </location>
</feature>
<keyword evidence="6" id="KW-0998">Cell outer membrane</keyword>
<dbReference type="Gene3D" id="2.170.130.10">
    <property type="entry name" value="TonB-dependent receptor, plug domain"/>
    <property type="match status" value="1"/>
</dbReference>
<dbReference type="AlphaFoldDB" id="A0A5N1IP65"/>
<keyword evidence="2" id="KW-0813">Transport</keyword>
<evidence type="ECO:0000256" key="3">
    <source>
        <dbReference type="ARBA" id="ARBA00022452"/>
    </source>
</evidence>
<dbReference type="SUPFAM" id="SSF56935">
    <property type="entry name" value="Porins"/>
    <property type="match status" value="1"/>
</dbReference>
<evidence type="ECO:0000256" key="2">
    <source>
        <dbReference type="ARBA" id="ARBA00022448"/>
    </source>
</evidence>
<dbReference type="Pfam" id="PF13620">
    <property type="entry name" value="CarboxypepD_reg"/>
    <property type="match status" value="1"/>
</dbReference>
<reference evidence="9 10" key="1">
    <citation type="submission" date="2019-09" db="EMBL/GenBank/DDBJ databases">
        <title>Genome sequence of Adhaeribacter sp. M2.</title>
        <authorList>
            <person name="Srinivasan S."/>
        </authorList>
    </citation>
    <scope>NUCLEOTIDE SEQUENCE [LARGE SCALE GENOMIC DNA]</scope>
    <source>
        <strain evidence="9 10">M2</strain>
    </source>
</reference>
<dbReference type="InterPro" id="IPR008969">
    <property type="entry name" value="CarboxyPept-like_regulatory"/>
</dbReference>
<keyword evidence="4" id="KW-0812">Transmembrane</keyword>
<feature type="domain" description="TonB-dependent transporter Oar-like beta-barrel" evidence="8">
    <location>
        <begin position="363"/>
        <end position="1016"/>
    </location>
</feature>
<feature type="signal peptide" evidence="7">
    <location>
        <begin position="1"/>
        <end position="23"/>
    </location>
</feature>